<organism evidence="1 2">
    <name type="scientific">Auriscalpium vulgare</name>
    <dbReference type="NCBI Taxonomy" id="40419"/>
    <lineage>
        <taxon>Eukaryota</taxon>
        <taxon>Fungi</taxon>
        <taxon>Dikarya</taxon>
        <taxon>Basidiomycota</taxon>
        <taxon>Agaricomycotina</taxon>
        <taxon>Agaricomycetes</taxon>
        <taxon>Russulales</taxon>
        <taxon>Auriscalpiaceae</taxon>
        <taxon>Auriscalpium</taxon>
    </lineage>
</organism>
<sequence>MSGKQLRNIKIDTLLSTTEAQAVLSSTSYESGLLQLMEIHGLRPEHLASVISRFERTHRNTPKLTDAHAAFQKNRAAHAAELNMAYHHEKRALVKGLGFLRVSSTPRRHLDEFIRNLVPGVEVVIVENKPSPVAKRVCLEEFPRPGETVDYELASSANGYYVLDANRSAIFLSKDPDNGYIFELLIIRNIGSDTPGSMQVVDSFYRWLTGVIEQACDVRRDVRPNHAGKMTQLGFNAGPRHARVWGPGVSFAKQLDAATKTAQDQEAVAAFSIFWAIAEALAPCELIDPINSTLEDIGMPRLATRQVSEGTGWRATLEDGKTYEFPCAQRAPPEGYMALDYSAPVHTDKLYTKTAFALTAAVSEYPAAPHIPSAGLPSQPSRRTTRAHKHSHINPIAAVPLPPHGGSFVDLDIKVVSRPAARTLMAFKPTHKHGTTSLHCRSTQVMSITFSQHIRDAYEKAKGAGIGSQWQHGNGHSDEID</sequence>
<evidence type="ECO:0000313" key="1">
    <source>
        <dbReference type="EMBL" id="KAI0038399.1"/>
    </source>
</evidence>
<comment type="caution">
    <text evidence="1">The sequence shown here is derived from an EMBL/GenBank/DDBJ whole genome shotgun (WGS) entry which is preliminary data.</text>
</comment>
<proteinExistence type="predicted"/>
<gene>
    <name evidence="1" type="ORF">FA95DRAFT_1567767</name>
</gene>
<protein>
    <submittedName>
        <fullName evidence="1">Uncharacterized protein</fullName>
    </submittedName>
</protein>
<evidence type="ECO:0000313" key="2">
    <source>
        <dbReference type="Proteomes" id="UP000814033"/>
    </source>
</evidence>
<name>A0ACB8R2R6_9AGAM</name>
<dbReference type="EMBL" id="MU276510">
    <property type="protein sequence ID" value="KAI0038399.1"/>
    <property type="molecule type" value="Genomic_DNA"/>
</dbReference>
<keyword evidence="2" id="KW-1185">Reference proteome</keyword>
<dbReference type="Proteomes" id="UP000814033">
    <property type="component" value="Unassembled WGS sequence"/>
</dbReference>
<accession>A0ACB8R2R6</accession>
<reference evidence="1" key="1">
    <citation type="submission" date="2021-02" db="EMBL/GenBank/DDBJ databases">
        <authorList>
            <consortium name="DOE Joint Genome Institute"/>
            <person name="Ahrendt S."/>
            <person name="Looney B.P."/>
            <person name="Miyauchi S."/>
            <person name="Morin E."/>
            <person name="Drula E."/>
            <person name="Courty P.E."/>
            <person name="Chicoki N."/>
            <person name="Fauchery L."/>
            <person name="Kohler A."/>
            <person name="Kuo A."/>
            <person name="Labutti K."/>
            <person name="Pangilinan J."/>
            <person name="Lipzen A."/>
            <person name="Riley R."/>
            <person name="Andreopoulos W."/>
            <person name="He G."/>
            <person name="Johnson J."/>
            <person name="Barry K.W."/>
            <person name="Grigoriev I.V."/>
            <person name="Nagy L."/>
            <person name="Hibbett D."/>
            <person name="Henrissat B."/>
            <person name="Matheny P.B."/>
            <person name="Labbe J."/>
            <person name="Martin F."/>
        </authorList>
    </citation>
    <scope>NUCLEOTIDE SEQUENCE</scope>
    <source>
        <strain evidence="1">FP105234-sp</strain>
    </source>
</reference>
<reference evidence="1" key="2">
    <citation type="journal article" date="2022" name="New Phytol.">
        <title>Evolutionary transition to the ectomycorrhizal habit in the genomes of a hyperdiverse lineage of mushroom-forming fungi.</title>
        <authorList>
            <person name="Looney B."/>
            <person name="Miyauchi S."/>
            <person name="Morin E."/>
            <person name="Drula E."/>
            <person name="Courty P.E."/>
            <person name="Kohler A."/>
            <person name="Kuo A."/>
            <person name="LaButti K."/>
            <person name="Pangilinan J."/>
            <person name="Lipzen A."/>
            <person name="Riley R."/>
            <person name="Andreopoulos W."/>
            <person name="He G."/>
            <person name="Johnson J."/>
            <person name="Nolan M."/>
            <person name="Tritt A."/>
            <person name="Barry K.W."/>
            <person name="Grigoriev I.V."/>
            <person name="Nagy L.G."/>
            <person name="Hibbett D."/>
            <person name="Henrissat B."/>
            <person name="Matheny P.B."/>
            <person name="Labbe J."/>
            <person name="Martin F.M."/>
        </authorList>
    </citation>
    <scope>NUCLEOTIDE SEQUENCE</scope>
    <source>
        <strain evidence="1">FP105234-sp</strain>
    </source>
</reference>